<proteinExistence type="predicted"/>
<feature type="compositionally biased region" description="Basic residues" evidence="1">
    <location>
        <begin position="1"/>
        <end position="11"/>
    </location>
</feature>
<gene>
    <name evidence="2" type="ORF">ES288_A12G171900v1</name>
</gene>
<reference evidence="2 3" key="1">
    <citation type="submission" date="2019-06" db="EMBL/GenBank/DDBJ databases">
        <title>WGS assembly of Gossypium darwinii.</title>
        <authorList>
            <person name="Chen Z.J."/>
            <person name="Sreedasyam A."/>
            <person name="Ando A."/>
            <person name="Song Q."/>
            <person name="De L."/>
            <person name="Hulse-Kemp A."/>
            <person name="Ding M."/>
            <person name="Ye W."/>
            <person name="Kirkbride R."/>
            <person name="Jenkins J."/>
            <person name="Plott C."/>
            <person name="Lovell J."/>
            <person name="Lin Y.-M."/>
            <person name="Vaughn R."/>
            <person name="Liu B."/>
            <person name="Li W."/>
            <person name="Simpson S."/>
            <person name="Scheffler B."/>
            <person name="Saski C."/>
            <person name="Grover C."/>
            <person name="Hu G."/>
            <person name="Conover J."/>
            <person name="Carlson J."/>
            <person name="Shu S."/>
            <person name="Boston L."/>
            <person name="Williams M."/>
            <person name="Peterson D."/>
            <person name="Mcgee K."/>
            <person name="Jones D."/>
            <person name="Wendel J."/>
            <person name="Stelly D."/>
            <person name="Grimwood J."/>
            <person name="Schmutz J."/>
        </authorList>
    </citation>
    <scope>NUCLEOTIDE SEQUENCE [LARGE SCALE GENOMIC DNA]</scope>
    <source>
        <strain evidence="2">1808015.09</strain>
    </source>
</reference>
<organism evidence="2 3">
    <name type="scientific">Gossypium darwinii</name>
    <name type="common">Darwin's cotton</name>
    <name type="synonym">Gossypium barbadense var. darwinii</name>
    <dbReference type="NCBI Taxonomy" id="34276"/>
    <lineage>
        <taxon>Eukaryota</taxon>
        <taxon>Viridiplantae</taxon>
        <taxon>Streptophyta</taxon>
        <taxon>Embryophyta</taxon>
        <taxon>Tracheophyta</taxon>
        <taxon>Spermatophyta</taxon>
        <taxon>Magnoliopsida</taxon>
        <taxon>eudicotyledons</taxon>
        <taxon>Gunneridae</taxon>
        <taxon>Pentapetalae</taxon>
        <taxon>rosids</taxon>
        <taxon>malvids</taxon>
        <taxon>Malvales</taxon>
        <taxon>Malvaceae</taxon>
        <taxon>Malvoideae</taxon>
        <taxon>Gossypium</taxon>
    </lineage>
</organism>
<protein>
    <submittedName>
        <fullName evidence="2">Uncharacterized protein</fullName>
    </submittedName>
</protein>
<evidence type="ECO:0000313" key="3">
    <source>
        <dbReference type="Proteomes" id="UP000323506"/>
    </source>
</evidence>
<sequence length="83" mass="10041">MFGHRLSHKRPNPAPSNRESKVPFESLRILAPNFDYDEVREDSRELKWRYGMRWRLAWGVRRRGRGRWRVWRRCPVLGCGAMS</sequence>
<keyword evidence="3" id="KW-1185">Reference proteome</keyword>
<evidence type="ECO:0000256" key="1">
    <source>
        <dbReference type="SAM" id="MobiDB-lite"/>
    </source>
</evidence>
<dbReference type="Proteomes" id="UP000323506">
    <property type="component" value="Chromosome A12"/>
</dbReference>
<dbReference type="AlphaFoldDB" id="A0A5D2EAN2"/>
<dbReference type="EMBL" id="CM017699">
    <property type="protein sequence ID" value="TYG90319.1"/>
    <property type="molecule type" value="Genomic_DNA"/>
</dbReference>
<feature type="region of interest" description="Disordered" evidence="1">
    <location>
        <begin position="1"/>
        <end position="21"/>
    </location>
</feature>
<accession>A0A5D2EAN2</accession>
<name>A0A5D2EAN2_GOSDA</name>
<evidence type="ECO:0000313" key="2">
    <source>
        <dbReference type="EMBL" id="TYG90319.1"/>
    </source>
</evidence>